<keyword evidence="5 11" id="KW-0812">Transmembrane</keyword>
<evidence type="ECO:0000256" key="2">
    <source>
        <dbReference type="ARBA" id="ARBA00004141"/>
    </source>
</evidence>
<evidence type="ECO:0000256" key="7">
    <source>
        <dbReference type="ARBA" id="ARBA00022833"/>
    </source>
</evidence>
<dbReference type="RefSeq" id="WP_203846208.1">
    <property type="nucleotide sequence ID" value="NZ_BAAAVW010000001.1"/>
</dbReference>
<evidence type="ECO:0000313" key="13">
    <source>
        <dbReference type="EMBL" id="GIG44376.1"/>
    </source>
</evidence>
<evidence type="ECO:0000256" key="6">
    <source>
        <dbReference type="ARBA" id="ARBA00022801"/>
    </source>
</evidence>
<keyword evidence="7" id="KW-0862">Zinc</keyword>
<keyword evidence="8 11" id="KW-1133">Transmembrane helix</keyword>
<feature type="transmembrane region" description="Helical" evidence="11">
    <location>
        <begin position="105"/>
        <end position="126"/>
    </location>
</feature>
<keyword evidence="14" id="KW-1185">Reference proteome</keyword>
<evidence type="ECO:0000256" key="10">
    <source>
        <dbReference type="ARBA" id="ARBA00023136"/>
    </source>
</evidence>
<gene>
    <name evidence="13" type="ORF">Dsi01nite_024170</name>
</gene>
<keyword evidence="6" id="KW-0378">Hydrolase</keyword>
<feature type="transmembrane region" description="Helical" evidence="11">
    <location>
        <begin position="403"/>
        <end position="427"/>
    </location>
</feature>
<dbReference type="InterPro" id="IPR036034">
    <property type="entry name" value="PDZ_sf"/>
</dbReference>
<dbReference type="Pfam" id="PF02163">
    <property type="entry name" value="Peptidase_M50"/>
    <property type="match status" value="1"/>
</dbReference>
<comment type="cofactor">
    <cofactor evidence="1">
        <name>Zn(2+)</name>
        <dbReference type="ChEBI" id="CHEBI:29105"/>
    </cofactor>
</comment>
<dbReference type="EMBL" id="BONQ01000035">
    <property type="protein sequence ID" value="GIG44376.1"/>
    <property type="molecule type" value="Genomic_DNA"/>
</dbReference>
<name>A0A919PJH8_9ACTN</name>
<dbReference type="InterPro" id="IPR004387">
    <property type="entry name" value="Pept_M50_Zn"/>
</dbReference>
<keyword evidence="4 13" id="KW-0645">Protease</keyword>
<evidence type="ECO:0000313" key="14">
    <source>
        <dbReference type="Proteomes" id="UP000660611"/>
    </source>
</evidence>
<accession>A0A919PJH8</accession>
<dbReference type="InterPro" id="IPR008915">
    <property type="entry name" value="Peptidase_M50"/>
</dbReference>
<comment type="caution">
    <text evidence="13">The sequence shown here is derived from an EMBL/GenBank/DDBJ whole genome shotgun (WGS) entry which is preliminary data.</text>
</comment>
<organism evidence="13 14">
    <name type="scientific">Dactylosporangium siamense</name>
    <dbReference type="NCBI Taxonomy" id="685454"/>
    <lineage>
        <taxon>Bacteria</taxon>
        <taxon>Bacillati</taxon>
        <taxon>Actinomycetota</taxon>
        <taxon>Actinomycetes</taxon>
        <taxon>Micromonosporales</taxon>
        <taxon>Micromonosporaceae</taxon>
        <taxon>Dactylosporangium</taxon>
    </lineage>
</organism>
<dbReference type="SUPFAM" id="SSF50156">
    <property type="entry name" value="PDZ domain-like"/>
    <property type="match status" value="1"/>
</dbReference>
<evidence type="ECO:0000256" key="3">
    <source>
        <dbReference type="ARBA" id="ARBA00007931"/>
    </source>
</evidence>
<proteinExistence type="inferred from homology"/>
<dbReference type="Proteomes" id="UP000660611">
    <property type="component" value="Unassembled WGS sequence"/>
</dbReference>
<dbReference type="AlphaFoldDB" id="A0A919PJH8"/>
<dbReference type="GO" id="GO:0004222">
    <property type="term" value="F:metalloendopeptidase activity"/>
    <property type="evidence" value="ECO:0007669"/>
    <property type="project" value="InterPro"/>
</dbReference>
<evidence type="ECO:0000256" key="11">
    <source>
        <dbReference type="SAM" id="Phobius"/>
    </source>
</evidence>
<dbReference type="GO" id="GO:0006508">
    <property type="term" value="P:proteolysis"/>
    <property type="evidence" value="ECO:0007669"/>
    <property type="project" value="UniProtKB-KW"/>
</dbReference>
<evidence type="ECO:0000256" key="4">
    <source>
        <dbReference type="ARBA" id="ARBA00022670"/>
    </source>
</evidence>
<comment type="similarity">
    <text evidence="3">Belongs to the peptidase M50B family.</text>
</comment>
<comment type="subcellular location">
    <subcellularLocation>
        <location evidence="2">Membrane</location>
        <topology evidence="2">Multi-pass membrane protein</topology>
    </subcellularLocation>
</comment>
<protein>
    <submittedName>
        <fullName evidence="13">Zn-dependent protease</fullName>
    </submittedName>
</protein>
<reference evidence="13" key="1">
    <citation type="submission" date="2021-01" db="EMBL/GenBank/DDBJ databases">
        <title>Whole genome shotgun sequence of Dactylosporangium siamense NBRC 106093.</title>
        <authorList>
            <person name="Komaki H."/>
            <person name="Tamura T."/>
        </authorList>
    </citation>
    <scope>NUCLEOTIDE SEQUENCE</scope>
    <source>
        <strain evidence="13">NBRC 106093</strain>
    </source>
</reference>
<evidence type="ECO:0000259" key="12">
    <source>
        <dbReference type="Pfam" id="PF02163"/>
    </source>
</evidence>
<dbReference type="PANTHER" id="PTHR42837">
    <property type="entry name" value="REGULATOR OF SIGMA-E PROTEASE RSEP"/>
    <property type="match status" value="1"/>
</dbReference>
<dbReference type="GO" id="GO:0016020">
    <property type="term" value="C:membrane"/>
    <property type="evidence" value="ECO:0007669"/>
    <property type="project" value="UniProtKB-SubCell"/>
</dbReference>
<sequence>MAFTVGIVLFAVGILFAVCLHEAGHMLTAKWFGMRVTKYFAGFGPTIWSFKRGETEYGVKALPFGGFVKIVGMTPQEDEIDPTTGKSGADDPRAMWRFPVWKRTIVMSAGSITHFTLTLITLWVLFSFVGIPDLSRQDELPVRVGPVAPCISTTWEYDAKTKAPKACDPATAPKSPASQLDLKTGDIITSVDGVATPNSDTLREQLKKVVNKDVAVTWTRDGKAFSGTTRIPEAQRIKANVAADKTLDKITADDLEQGGLLGISIDLRTTDLPKVSYGPVDGVGKTFTLTGSLIERTFASFKDIPEKVPNLFHAILGEKRDPETPVSVVGASRIGGELFELGDWASLLLLFASLNLFFGIFNLFPLLPMDGGHIAIAWFERVRSWAATRLGKPDPGRVDYYKLAPLTLGVIGILGVFVLLTVTADVVNPISLK</sequence>
<evidence type="ECO:0000256" key="1">
    <source>
        <dbReference type="ARBA" id="ARBA00001947"/>
    </source>
</evidence>
<feature type="domain" description="Peptidase M50" evidence="12">
    <location>
        <begin position="10"/>
        <end position="384"/>
    </location>
</feature>
<evidence type="ECO:0000256" key="5">
    <source>
        <dbReference type="ARBA" id="ARBA00022692"/>
    </source>
</evidence>
<dbReference type="Gene3D" id="2.30.42.10">
    <property type="match status" value="1"/>
</dbReference>
<dbReference type="PANTHER" id="PTHR42837:SF2">
    <property type="entry name" value="MEMBRANE METALLOPROTEASE ARASP2, CHLOROPLASTIC-RELATED"/>
    <property type="match status" value="1"/>
</dbReference>
<keyword evidence="9" id="KW-0482">Metalloprotease</keyword>
<evidence type="ECO:0000256" key="9">
    <source>
        <dbReference type="ARBA" id="ARBA00023049"/>
    </source>
</evidence>
<dbReference type="CDD" id="cd06163">
    <property type="entry name" value="S2P-M50_PDZ_RseP-like"/>
    <property type="match status" value="1"/>
</dbReference>
<evidence type="ECO:0000256" key="8">
    <source>
        <dbReference type="ARBA" id="ARBA00022989"/>
    </source>
</evidence>
<keyword evidence="10 11" id="KW-0472">Membrane</keyword>